<dbReference type="SUPFAM" id="SSF103473">
    <property type="entry name" value="MFS general substrate transporter"/>
    <property type="match status" value="1"/>
</dbReference>
<dbReference type="InterPro" id="IPR000109">
    <property type="entry name" value="POT_fam"/>
</dbReference>
<feature type="transmembrane region" description="Helical" evidence="8">
    <location>
        <begin position="407"/>
        <end position="431"/>
    </location>
</feature>
<evidence type="ECO:0000313" key="9">
    <source>
        <dbReference type="EMBL" id="RED50195.1"/>
    </source>
</evidence>
<comment type="caution">
    <text evidence="9">The sequence shown here is derived from an EMBL/GenBank/DDBJ whole genome shotgun (WGS) entry which is preliminary data.</text>
</comment>
<dbReference type="PANTHER" id="PTHR23517">
    <property type="entry name" value="RESISTANCE PROTEIN MDTM, PUTATIVE-RELATED-RELATED"/>
    <property type="match status" value="1"/>
</dbReference>
<feature type="transmembrane region" description="Helical" evidence="8">
    <location>
        <begin position="334"/>
        <end position="355"/>
    </location>
</feature>
<keyword evidence="4 8" id="KW-0812">Transmembrane</keyword>
<dbReference type="NCBIfam" id="TIGR00924">
    <property type="entry name" value="yjdL_sub1_fam"/>
    <property type="match status" value="1"/>
</dbReference>
<dbReference type="EMBL" id="QRDX01000001">
    <property type="protein sequence ID" value="RED50195.1"/>
    <property type="molecule type" value="Genomic_DNA"/>
</dbReference>
<dbReference type="GO" id="GO:0015833">
    <property type="term" value="P:peptide transport"/>
    <property type="evidence" value="ECO:0007669"/>
    <property type="project" value="UniProtKB-KW"/>
</dbReference>
<feature type="transmembrane region" description="Helical" evidence="8">
    <location>
        <begin position="181"/>
        <end position="201"/>
    </location>
</feature>
<dbReference type="Pfam" id="PF00854">
    <property type="entry name" value="PTR2"/>
    <property type="match status" value="1"/>
</dbReference>
<evidence type="ECO:0000256" key="7">
    <source>
        <dbReference type="ARBA" id="ARBA00023136"/>
    </source>
</evidence>
<organism evidence="9 10">
    <name type="scientific">Seonamhaeicola aphaedonensis</name>
    <dbReference type="NCBI Taxonomy" id="1461338"/>
    <lineage>
        <taxon>Bacteria</taxon>
        <taxon>Pseudomonadati</taxon>
        <taxon>Bacteroidota</taxon>
        <taxon>Flavobacteriia</taxon>
        <taxon>Flavobacteriales</taxon>
        <taxon>Flavobacteriaceae</taxon>
    </lineage>
</organism>
<keyword evidence="5" id="KW-0571">Peptide transport</keyword>
<keyword evidence="6 8" id="KW-1133">Transmembrane helix</keyword>
<keyword evidence="3" id="KW-1003">Cell membrane</keyword>
<evidence type="ECO:0000256" key="6">
    <source>
        <dbReference type="ARBA" id="ARBA00022989"/>
    </source>
</evidence>
<evidence type="ECO:0000256" key="4">
    <source>
        <dbReference type="ARBA" id="ARBA00022692"/>
    </source>
</evidence>
<sequence length="509" mass="55802">MANPVTLKQKELFGHPIGLYILFLTEMWERFSYYGMRAILVLYLVAETATNNPGLGWTNDNAIALYGWYTMFVYVMSIPGGIIADKILGQRKSVFVGGLLLVAGHSVLAIEQMWAFYTGLILIVLGVGMLKPNISTMVGGLYPKNEQNKRDVGFYIFYMGINLGAAAAALIVGYVGENIGWHYGFGLAGIGMALGQVIYIIGQRHLKHVGNLVIDDRDEDEKGDSKNLLTAIFKHTNSIIGFAITVTLGLIIWFGGSWSYGLLVIGLAFAVGVGIVVYNDGNKVEKDRILVTYLSFLIIIIFWGSFEQAGGLLNVYAKQKTDLSLGLFDVPASWFQSVNAIFILVFATIVASFWVWWKNRKKESSSLFKMAIGVIIMGWGFFFMSIASQEVGYNAAGEVTAKSGMQWLVLAYLFHTLGELCASPVALSFITKLAPERWMAFMMGAYFAATGLGNKVAGLLGESASEFGEFTIFTGIAVFCTIFGFLVIAILKPLKRLTHGAEELESAVK</sequence>
<feature type="transmembrane region" description="Helical" evidence="8">
    <location>
        <begin position="155"/>
        <end position="175"/>
    </location>
</feature>
<dbReference type="CDD" id="cd17346">
    <property type="entry name" value="MFS_DtpA_like"/>
    <property type="match status" value="1"/>
</dbReference>
<feature type="transmembrane region" description="Helical" evidence="8">
    <location>
        <begin position="470"/>
        <end position="491"/>
    </location>
</feature>
<dbReference type="AlphaFoldDB" id="A0A3D9HLA5"/>
<dbReference type="Proteomes" id="UP000256629">
    <property type="component" value="Unassembled WGS sequence"/>
</dbReference>
<feature type="transmembrane region" description="Helical" evidence="8">
    <location>
        <begin position="93"/>
        <end position="110"/>
    </location>
</feature>
<feature type="transmembrane region" description="Helical" evidence="8">
    <location>
        <begin position="260"/>
        <end position="278"/>
    </location>
</feature>
<feature type="transmembrane region" description="Helical" evidence="8">
    <location>
        <begin position="290"/>
        <end position="306"/>
    </location>
</feature>
<feature type="transmembrane region" description="Helical" evidence="8">
    <location>
        <begin position="236"/>
        <end position="254"/>
    </location>
</feature>
<accession>A0A3D9HLA5</accession>
<proteinExistence type="predicted"/>
<feature type="transmembrane region" description="Helical" evidence="8">
    <location>
        <begin position="66"/>
        <end position="84"/>
    </location>
</feature>
<dbReference type="InterPro" id="IPR050171">
    <property type="entry name" value="MFS_Transporters"/>
</dbReference>
<protein>
    <submittedName>
        <fullName evidence="9">POT family proton-dependent oligopeptide transporter</fullName>
    </submittedName>
</protein>
<dbReference type="PANTHER" id="PTHR23517:SF15">
    <property type="entry name" value="PROTON-DEPENDENT OLIGOPEPTIDE FAMILY TRANSPORT PROTEIN"/>
    <property type="match status" value="1"/>
</dbReference>
<keyword evidence="7 8" id="KW-0472">Membrane</keyword>
<evidence type="ECO:0000256" key="1">
    <source>
        <dbReference type="ARBA" id="ARBA00004651"/>
    </source>
</evidence>
<keyword evidence="2" id="KW-0813">Transport</keyword>
<name>A0A3D9HLA5_9FLAO</name>
<dbReference type="OrthoDB" id="9772725at2"/>
<dbReference type="GO" id="GO:0005886">
    <property type="term" value="C:plasma membrane"/>
    <property type="evidence" value="ECO:0007669"/>
    <property type="project" value="UniProtKB-SubCell"/>
</dbReference>
<feature type="transmembrane region" description="Helical" evidence="8">
    <location>
        <begin position="367"/>
        <end position="387"/>
    </location>
</feature>
<evidence type="ECO:0000256" key="3">
    <source>
        <dbReference type="ARBA" id="ARBA00022475"/>
    </source>
</evidence>
<dbReference type="RefSeq" id="WP_116039140.1">
    <property type="nucleotide sequence ID" value="NZ_QRDX01000001.1"/>
</dbReference>
<dbReference type="Gene3D" id="1.20.1250.20">
    <property type="entry name" value="MFS general substrate transporter like domains"/>
    <property type="match status" value="1"/>
</dbReference>
<dbReference type="GO" id="GO:1904680">
    <property type="term" value="F:peptide transmembrane transporter activity"/>
    <property type="evidence" value="ECO:0007669"/>
    <property type="project" value="InterPro"/>
</dbReference>
<evidence type="ECO:0000256" key="5">
    <source>
        <dbReference type="ARBA" id="ARBA00022856"/>
    </source>
</evidence>
<keyword evidence="10" id="KW-1185">Reference proteome</keyword>
<evidence type="ECO:0000256" key="8">
    <source>
        <dbReference type="SAM" id="Phobius"/>
    </source>
</evidence>
<evidence type="ECO:0000256" key="2">
    <source>
        <dbReference type="ARBA" id="ARBA00022448"/>
    </source>
</evidence>
<reference evidence="9 10" key="1">
    <citation type="submission" date="2018-07" db="EMBL/GenBank/DDBJ databases">
        <title>Genomic Encyclopedia of Type Strains, Phase III (KMG-III): the genomes of soil and plant-associated and newly described type strains.</title>
        <authorList>
            <person name="Whitman W."/>
        </authorList>
    </citation>
    <scope>NUCLEOTIDE SEQUENCE [LARGE SCALE GENOMIC DNA]</scope>
    <source>
        <strain evidence="9 10">CECT 8487</strain>
    </source>
</reference>
<feature type="transmembrane region" description="Helical" evidence="8">
    <location>
        <begin position="438"/>
        <end position="458"/>
    </location>
</feature>
<gene>
    <name evidence="9" type="ORF">DFQ02_101219</name>
</gene>
<evidence type="ECO:0000313" key="10">
    <source>
        <dbReference type="Proteomes" id="UP000256629"/>
    </source>
</evidence>
<dbReference type="InterPro" id="IPR005279">
    <property type="entry name" value="Dipep/tripep_permease"/>
</dbReference>
<keyword evidence="5" id="KW-0653">Protein transport</keyword>
<feature type="transmembrane region" description="Helical" evidence="8">
    <location>
        <begin position="116"/>
        <end position="134"/>
    </location>
</feature>
<comment type="subcellular location">
    <subcellularLocation>
        <location evidence="1">Cell membrane</location>
        <topology evidence="1">Multi-pass membrane protein</topology>
    </subcellularLocation>
</comment>
<dbReference type="InterPro" id="IPR036259">
    <property type="entry name" value="MFS_trans_sf"/>
</dbReference>